<proteinExistence type="predicted"/>
<dbReference type="PANTHER" id="PTHR39555:SF1">
    <property type="entry name" value="TYPE IV PILUS INNER MEMBRANE COMPONENT PILO"/>
    <property type="match status" value="1"/>
</dbReference>
<dbReference type="Gene3D" id="1.10.287.540">
    <property type="entry name" value="Helix hairpin bin"/>
    <property type="match status" value="1"/>
</dbReference>
<dbReference type="InterPro" id="IPR007445">
    <property type="entry name" value="PilO"/>
</dbReference>
<feature type="transmembrane region" description="Helical" evidence="2">
    <location>
        <begin position="21"/>
        <end position="41"/>
    </location>
</feature>
<organism evidence="3 4">
    <name type="scientific">Dokdonella fugitiva</name>
    <dbReference type="NCBI Taxonomy" id="328517"/>
    <lineage>
        <taxon>Bacteria</taxon>
        <taxon>Pseudomonadati</taxon>
        <taxon>Pseudomonadota</taxon>
        <taxon>Gammaproteobacteria</taxon>
        <taxon>Lysobacterales</taxon>
        <taxon>Rhodanobacteraceae</taxon>
        <taxon>Dokdonella</taxon>
    </lineage>
</organism>
<keyword evidence="2" id="KW-0472">Membrane</keyword>
<dbReference type="AlphaFoldDB" id="A0A839F6H8"/>
<feature type="compositionally biased region" description="Low complexity" evidence="1">
    <location>
        <begin position="204"/>
        <end position="216"/>
    </location>
</feature>
<evidence type="ECO:0000256" key="2">
    <source>
        <dbReference type="SAM" id="Phobius"/>
    </source>
</evidence>
<feature type="region of interest" description="Disordered" evidence="1">
    <location>
        <begin position="204"/>
        <end position="228"/>
    </location>
</feature>
<protein>
    <submittedName>
        <fullName evidence="3">Type IV pilus assembly protein PilO</fullName>
    </submittedName>
</protein>
<name>A0A839F6H8_9GAMM</name>
<evidence type="ECO:0000313" key="4">
    <source>
        <dbReference type="Proteomes" id="UP000550401"/>
    </source>
</evidence>
<accession>A0A839F6H8</accession>
<gene>
    <name evidence="3" type="ORF">FHW12_003918</name>
</gene>
<dbReference type="EMBL" id="JACGXL010000007">
    <property type="protein sequence ID" value="MBA8889672.1"/>
    <property type="molecule type" value="Genomic_DNA"/>
</dbReference>
<comment type="caution">
    <text evidence="3">The sequence shown here is derived from an EMBL/GenBank/DDBJ whole genome shotgun (WGS) entry which is preliminary data.</text>
</comment>
<dbReference type="PANTHER" id="PTHR39555">
    <property type="entry name" value="FIMBRIAL ASSEMBLY PROTEIN PILO-LIKE PROTEIN-RELATED"/>
    <property type="match status" value="1"/>
</dbReference>
<keyword evidence="2" id="KW-1133">Transmembrane helix</keyword>
<dbReference type="InterPro" id="IPR014717">
    <property type="entry name" value="Transl_elong_EF1B/ribsomal_bS6"/>
</dbReference>
<dbReference type="PIRSF" id="PIRSF016482">
    <property type="entry name" value="PilO"/>
    <property type="match status" value="1"/>
</dbReference>
<dbReference type="GO" id="GO:0043107">
    <property type="term" value="P:type IV pilus-dependent motility"/>
    <property type="evidence" value="ECO:0007669"/>
    <property type="project" value="InterPro"/>
</dbReference>
<keyword evidence="4" id="KW-1185">Reference proteome</keyword>
<dbReference type="RefSeq" id="WP_182532707.1">
    <property type="nucleotide sequence ID" value="NZ_JACGXL010000007.1"/>
</dbReference>
<dbReference type="Proteomes" id="UP000550401">
    <property type="component" value="Unassembled WGS sequence"/>
</dbReference>
<evidence type="ECO:0000313" key="3">
    <source>
        <dbReference type="EMBL" id="MBA8889672.1"/>
    </source>
</evidence>
<keyword evidence="2" id="KW-0812">Transmembrane</keyword>
<sequence>MSFFDDLRNLDRNNIGGWSKSVKFFFCAIIVALILFLGWYFKISVQQEDLKTAQDKELALKKEFSDKQGKVVNLEAYRKQLADMEEMLQTMLRQLPSRTEMPDLLNNITQAALSAGIETQLFQPGSEVMKDFYAEKPIQLKMLGTYHQFGTFISNVASLPRVVILTMHDVSLKPADQKASPGGTLLLEGIVKTYRYLDDDEQAAVAKAKNPTKPAAGAPPPKKKAGGE</sequence>
<dbReference type="Gene3D" id="3.30.70.60">
    <property type="match status" value="1"/>
</dbReference>
<reference evidence="3 4" key="1">
    <citation type="submission" date="2020-07" db="EMBL/GenBank/DDBJ databases">
        <title>Genomic Encyclopedia of Type Strains, Phase IV (KMG-V): Genome sequencing to study the core and pangenomes of soil and plant-associated prokaryotes.</title>
        <authorList>
            <person name="Whitman W."/>
        </authorList>
    </citation>
    <scope>NUCLEOTIDE SEQUENCE [LARGE SCALE GENOMIC DNA]</scope>
    <source>
        <strain evidence="3 4">RH2WT43</strain>
    </source>
</reference>
<dbReference type="Pfam" id="PF04350">
    <property type="entry name" value="PilO"/>
    <property type="match status" value="1"/>
</dbReference>
<dbReference type="GO" id="GO:0043683">
    <property type="term" value="P:type IV pilus assembly"/>
    <property type="evidence" value="ECO:0007669"/>
    <property type="project" value="InterPro"/>
</dbReference>
<evidence type="ECO:0000256" key="1">
    <source>
        <dbReference type="SAM" id="MobiDB-lite"/>
    </source>
</evidence>